<gene>
    <name evidence="1" type="ORF">DSM5745_04212</name>
</gene>
<dbReference type="EMBL" id="PVWQ01000004">
    <property type="protein sequence ID" value="RDW83886.1"/>
    <property type="molecule type" value="Genomic_DNA"/>
</dbReference>
<dbReference type="Proteomes" id="UP000256690">
    <property type="component" value="Unassembled WGS sequence"/>
</dbReference>
<protein>
    <submittedName>
        <fullName evidence="1">Uncharacterized protein</fullName>
    </submittedName>
</protein>
<reference evidence="1 2" key="1">
    <citation type="journal article" date="2018" name="IMA Fungus">
        <title>IMA Genome-F 9: Draft genome sequence of Annulohypoxylon stygium, Aspergillus mulundensis, Berkeleyomyces basicola (syn. Thielaviopsis basicola), Ceratocystis smalleyi, two Cercospora beticola strains, Coleophoma cylindrospora, Fusarium fracticaudum, Phialophora cf. hyalina, and Morchella septimelata.</title>
        <authorList>
            <person name="Wingfield B.D."/>
            <person name="Bills G.F."/>
            <person name="Dong Y."/>
            <person name="Huang W."/>
            <person name="Nel W.J."/>
            <person name="Swalarsk-Parry B.S."/>
            <person name="Vaghefi N."/>
            <person name="Wilken P.M."/>
            <person name="An Z."/>
            <person name="de Beer Z.W."/>
            <person name="De Vos L."/>
            <person name="Chen L."/>
            <person name="Duong T.A."/>
            <person name="Gao Y."/>
            <person name="Hammerbacher A."/>
            <person name="Kikkert J.R."/>
            <person name="Li Y."/>
            <person name="Li H."/>
            <person name="Li K."/>
            <person name="Li Q."/>
            <person name="Liu X."/>
            <person name="Ma X."/>
            <person name="Naidoo K."/>
            <person name="Pethybridge S.J."/>
            <person name="Sun J."/>
            <person name="Steenkamp E.T."/>
            <person name="van der Nest M.A."/>
            <person name="van Wyk S."/>
            <person name="Wingfield M.J."/>
            <person name="Xiong C."/>
            <person name="Yue Q."/>
            <person name="Zhang X."/>
        </authorList>
    </citation>
    <scope>NUCLEOTIDE SEQUENCE [LARGE SCALE GENOMIC DNA]</scope>
    <source>
        <strain evidence="1 2">DSM 5745</strain>
    </source>
</reference>
<dbReference type="AlphaFoldDB" id="A0A3D8SC29"/>
<proteinExistence type="predicted"/>
<dbReference type="OrthoDB" id="4509355at2759"/>
<comment type="caution">
    <text evidence="1">The sequence shown here is derived from an EMBL/GenBank/DDBJ whole genome shotgun (WGS) entry which is preliminary data.</text>
</comment>
<organism evidence="1 2">
    <name type="scientific">Aspergillus mulundensis</name>
    <dbReference type="NCBI Taxonomy" id="1810919"/>
    <lineage>
        <taxon>Eukaryota</taxon>
        <taxon>Fungi</taxon>
        <taxon>Dikarya</taxon>
        <taxon>Ascomycota</taxon>
        <taxon>Pezizomycotina</taxon>
        <taxon>Eurotiomycetes</taxon>
        <taxon>Eurotiomycetidae</taxon>
        <taxon>Eurotiales</taxon>
        <taxon>Aspergillaceae</taxon>
        <taxon>Aspergillus</taxon>
        <taxon>Aspergillus subgen. Nidulantes</taxon>
    </lineage>
</organism>
<dbReference type="RefSeq" id="XP_026605224.1">
    <property type="nucleotide sequence ID" value="XM_026746228.1"/>
</dbReference>
<sequence length="234" mass="25468">MSCRLSLAGNLLKTPSGPQQGIAAMRYIPASYLNSSTTLSTSSHRLKLLLLYISETSTPEPSAPRTMPVFDVFDVLAGQLHRADHKPSAEFRREARERVSHYNTIQFESVKIKHVVERGRRAPGPGTVGLLSDGNNKIVYRQSIGTLSSPAASLVSPPAASHEITPPLASFNTRAFSIRSGLPDHAAAFVPKVYRDKSVVSQYPHAAALMRIVESLEGHLQTTQAPIDRAMCLN</sequence>
<dbReference type="STRING" id="1810919.A0A3D8SC29"/>
<accession>A0A3D8SC29</accession>
<evidence type="ECO:0000313" key="2">
    <source>
        <dbReference type="Proteomes" id="UP000256690"/>
    </source>
</evidence>
<evidence type="ECO:0000313" key="1">
    <source>
        <dbReference type="EMBL" id="RDW83886.1"/>
    </source>
</evidence>
<name>A0A3D8SC29_9EURO</name>
<keyword evidence="2" id="KW-1185">Reference proteome</keyword>
<dbReference type="GeneID" id="38114582"/>